<dbReference type="Gene3D" id="3.30.559.10">
    <property type="entry name" value="Chloramphenicol acetyltransferase-like domain"/>
    <property type="match status" value="1"/>
</dbReference>
<dbReference type="SUPFAM" id="SSF52777">
    <property type="entry name" value="CoA-dependent acyltransferases"/>
    <property type="match status" value="1"/>
</dbReference>
<dbReference type="FunFam" id="3.30.559.10:FF:000003">
    <property type="entry name" value="Acetyltransferase component of pyruvate dehydrogenase complex"/>
    <property type="match status" value="1"/>
</dbReference>
<dbReference type="EMBL" id="CM017879">
    <property type="protein sequence ID" value="KAG1359304.1"/>
    <property type="molecule type" value="Genomic_DNA"/>
</dbReference>
<dbReference type="Gene3D" id="3.40.50.10330">
    <property type="entry name" value="Probable inorganic polyphosphate/atp-NAD kinase, domain 1"/>
    <property type="match status" value="1"/>
</dbReference>
<dbReference type="SMART" id="SM00046">
    <property type="entry name" value="DAGKc"/>
    <property type="match status" value="1"/>
</dbReference>
<dbReference type="Proteomes" id="UP000797356">
    <property type="component" value="Chromosome 8"/>
</dbReference>
<feature type="domain" description="DAGKc" evidence="2">
    <location>
        <begin position="406"/>
        <end position="514"/>
    </location>
</feature>
<organism evidence="3 4">
    <name type="scientific">Cocos nucifera</name>
    <name type="common">Coconut palm</name>
    <dbReference type="NCBI Taxonomy" id="13894"/>
    <lineage>
        <taxon>Eukaryota</taxon>
        <taxon>Viridiplantae</taxon>
        <taxon>Streptophyta</taxon>
        <taxon>Embryophyta</taxon>
        <taxon>Tracheophyta</taxon>
        <taxon>Spermatophyta</taxon>
        <taxon>Magnoliopsida</taxon>
        <taxon>Liliopsida</taxon>
        <taxon>Arecaceae</taxon>
        <taxon>Arecoideae</taxon>
        <taxon>Cocoseae</taxon>
        <taxon>Attaleinae</taxon>
        <taxon>Cocos</taxon>
    </lineage>
</organism>
<dbReference type="GO" id="GO:0016301">
    <property type="term" value="F:kinase activity"/>
    <property type="evidence" value="ECO:0007669"/>
    <property type="project" value="InterPro"/>
</dbReference>
<evidence type="ECO:0000259" key="2">
    <source>
        <dbReference type="PROSITE" id="PS50146"/>
    </source>
</evidence>
<dbReference type="PANTHER" id="PTHR23151:SF90">
    <property type="entry name" value="DIHYDROLIPOYLLYSINE-RESIDUE ACETYLTRANSFERASE COMPONENT OF PYRUVATE DEHYDROGENASE COMPLEX, MITOCHONDRIAL-RELATED"/>
    <property type="match status" value="1"/>
</dbReference>
<dbReference type="InterPro" id="IPR023213">
    <property type="entry name" value="CAT-like_dom_sf"/>
</dbReference>
<feature type="region of interest" description="Disordered" evidence="1">
    <location>
        <begin position="621"/>
        <end position="676"/>
    </location>
</feature>
<dbReference type="InterPro" id="IPR001206">
    <property type="entry name" value="Diacylglycerol_kinase_cat_dom"/>
</dbReference>
<evidence type="ECO:0000313" key="3">
    <source>
        <dbReference type="EMBL" id="KAG1359304.1"/>
    </source>
</evidence>
<dbReference type="AlphaFoldDB" id="A0A8K0IHM5"/>
<dbReference type="InterPro" id="IPR017438">
    <property type="entry name" value="ATP-NAD_kinase_N"/>
</dbReference>
<dbReference type="Pfam" id="PF00198">
    <property type="entry name" value="2-oxoacid_dh"/>
    <property type="match status" value="1"/>
</dbReference>
<dbReference type="Pfam" id="PF00781">
    <property type="entry name" value="DAGK_cat"/>
    <property type="match status" value="1"/>
</dbReference>
<proteinExistence type="predicted"/>
<evidence type="ECO:0000313" key="4">
    <source>
        <dbReference type="Proteomes" id="UP000797356"/>
    </source>
</evidence>
<dbReference type="InterPro" id="IPR001078">
    <property type="entry name" value="2-oxoacid_DH_actylTfrase"/>
</dbReference>
<reference evidence="3" key="2">
    <citation type="submission" date="2019-07" db="EMBL/GenBank/DDBJ databases">
        <authorList>
            <person name="Yang Y."/>
            <person name="Bocs S."/>
            <person name="Baudouin L."/>
        </authorList>
    </citation>
    <scope>NUCLEOTIDE SEQUENCE</scope>
    <source>
        <tissue evidence="3">Spear leaf of Hainan Tall coconut</tissue>
    </source>
</reference>
<protein>
    <recommendedName>
        <fullName evidence="2">DAGKc domain-containing protein</fullName>
    </recommendedName>
</protein>
<reference evidence="3" key="1">
    <citation type="journal article" date="2017" name="Gigascience">
        <title>The genome draft of coconut (Cocos nucifera).</title>
        <authorList>
            <person name="Xiao Y."/>
            <person name="Xu P."/>
            <person name="Fan H."/>
            <person name="Baudouin L."/>
            <person name="Xia W."/>
            <person name="Bocs S."/>
            <person name="Xu J."/>
            <person name="Li Q."/>
            <person name="Guo A."/>
            <person name="Zhou L."/>
            <person name="Li J."/>
            <person name="Wu Y."/>
            <person name="Ma Z."/>
            <person name="Armero A."/>
            <person name="Issali A.E."/>
            <person name="Liu N."/>
            <person name="Peng M."/>
            <person name="Yang Y."/>
        </authorList>
    </citation>
    <scope>NUCLEOTIDE SEQUENCE</scope>
    <source>
        <tissue evidence="3">Spear leaf of Hainan Tall coconut</tissue>
    </source>
</reference>
<dbReference type="PROSITE" id="PS50146">
    <property type="entry name" value="DAGK"/>
    <property type="match status" value="1"/>
</dbReference>
<feature type="region of interest" description="Disordered" evidence="1">
    <location>
        <begin position="719"/>
        <end position="766"/>
    </location>
</feature>
<dbReference type="Gene3D" id="2.60.200.40">
    <property type="match status" value="1"/>
</dbReference>
<dbReference type="OrthoDB" id="537444at2759"/>
<dbReference type="InterPro" id="IPR016064">
    <property type="entry name" value="NAD/diacylglycerol_kinase_sf"/>
</dbReference>
<accession>A0A8K0IHM5</accession>
<keyword evidence="4" id="KW-1185">Reference proteome</keyword>
<dbReference type="GO" id="GO:0045254">
    <property type="term" value="C:pyruvate dehydrogenase complex"/>
    <property type="evidence" value="ECO:0007669"/>
    <property type="project" value="InterPro"/>
</dbReference>
<name>A0A8K0IHM5_COCNU</name>
<gene>
    <name evidence="3" type="ORF">COCNU_08G007500</name>
</gene>
<feature type="compositionally biased region" description="Polar residues" evidence="1">
    <location>
        <begin position="654"/>
        <end position="676"/>
    </location>
</feature>
<sequence>MGVSKTKEAGAAQGLAYVDIPNSQIRKVTASRLLLSKQTIPHYYLTVDTRVDKLMELRGQLNSLQEASGGKRISVNDLVIKAAALALRRVPQCNSSWMNDFIRQYHNVNINVAVQTDNGLFVPVIRDADKKGLSTIAEEVKQLAQKAKDNSLKPEDYEGGTFTVSNLGGPFGVEQFCAIINPPQSGILAVGSAERRVIPGAGPDQFELGSFMSVTLSCDHRVIDGAIGAEWLKAFKGCIENPYSMLLFHDYARILSWILLSDMFCDMQKSLCNIKSNSSFRVLPQQCLRRLSKRHCQIASGLPSSPTVFPEKRGKRASLREHKVNGIHESPVKEKAQEHRIDVGDERCDLIGYEVFSGKLALDNKSKSAGAETGSGTSNPNIVNAKLTRKALVWGSHKLSLEDVISLAGFKMEVVKTTSAGHARTLASTVNFETCPGGIICVGGDGIVNEVLNGLLSRDDQKEAISIPIGIIPAGSDNSLVWTVLGVRDPISAAMAIVKGGFTAIDVLAVEWIQTRANHFGMTVSYFGFLGDVLELSEKYQKRFGPLRYFVAGFLKFLLLPKYSFELEYLPTPKEEPDKGKALNEKHKLDMQDLYRDIVRRSNREAIPRASSLSSIDSIMTPSRMSPGELDTTGSTLASTEPFEYGHGLDPNSKHLSSGKSNLTTKPEEVLQSQSQLSAKLNWPRISLKSRTDKGWTGLNETNVSRCSWADTAINDKDDISSTLSDPGPIWDSEPKWDTEPNWDPEPNWEVENPIHLPEPPTDMELGITKELSPRFQELIS</sequence>
<dbReference type="SUPFAM" id="SSF111331">
    <property type="entry name" value="NAD kinase/diacylglycerol kinase-like"/>
    <property type="match status" value="1"/>
</dbReference>
<evidence type="ECO:0000256" key="1">
    <source>
        <dbReference type="SAM" id="MobiDB-lite"/>
    </source>
</evidence>
<dbReference type="GO" id="GO:0006086">
    <property type="term" value="P:pyruvate decarboxylation to acetyl-CoA"/>
    <property type="evidence" value="ECO:0007669"/>
    <property type="project" value="InterPro"/>
</dbReference>
<dbReference type="GO" id="GO:0004742">
    <property type="term" value="F:dihydrolipoyllysine-residue acetyltransferase activity"/>
    <property type="evidence" value="ECO:0007669"/>
    <property type="project" value="TreeGrafter"/>
</dbReference>
<dbReference type="InterPro" id="IPR045257">
    <property type="entry name" value="E2/Pdx1"/>
</dbReference>
<dbReference type="PANTHER" id="PTHR23151">
    <property type="entry name" value="DIHYDROLIPOAMIDE ACETYL/SUCCINYL-TRANSFERASE-RELATED"/>
    <property type="match status" value="1"/>
</dbReference>
<comment type="caution">
    <text evidence="3">The sequence shown here is derived from an EMBL/GenBank/DDBJ whole genome shotgun (WGS) entry which is preliminary data.</text>
</comment>